<keyword evidence="2" id="KW-1185">Reference proteome</keyword>
<dbReference type="EMBL" id="CM039438">
    <property type="protein sequence ID" value="KAI4298357.1"/>
    <property type="molecule type" value="Genomic_DNA"/>
</dbReference>
<protein>
    <submittedName>
        <fullName evidence="1">Uncharacterized protein</fullName>
    </submittedName>
</protein>
<evidence type="ECO:0000313" key="2">
    <source>
        <dbReference type="Proteomes" id="UP000828941"/>
    </source>
</evidence>
<gene>
    <name evidence="1" type="ORF">L6164_031929</name>
</gene>
<evidence type="ECO:0000313" key="1">
    <source>
        <dbReference type="EMBL" id="KAI4298357.1"/>
    </source>
</evidence>
<dbReference type="Proteomes" id="UP000828941">
    <property type="component" value="Chromosome 13"/>
</dbReference>
<sequence>MKATLAFFLVFSLLLFAHISYARNDLEGYWKNMMKDQPMPEAIKDLLVQDPLSESDERNHLFIRDFNDATVESRKDAGKYWRMVMKDEAMPEAIQGLLKLDSEIQSENKPKPKTNEHKCEEPLVTKTQSYHAKQGVRRRF</sequence>
<organism evidence="1 2">
    <name type="scientific">Bauhinia variegata</name>
    <name type="common">Purple orchid tree</name>
    <name type="synonym">Phanera variegata</name>
    <dbReference type="NCBI Taxonomy" id="167791"/>
    <lineage>
        <taxon>Eukaryota</taxon>
        <taxon>Viridiplantae</taxon>
        <taxon>Streptophyta</taxon>
        <taxon>Embryophyta</taxon>
        <taxon>Tracheophyta</taxon>
        <taxon>Spermatophyta</taxon>
        <taxon>Magnoliopsida</taxon>
        <taxon>eudicotyledons</taxon>
        <taxon>Gunneridae</taxon>
        <taxon>Pentapetalae</taxon>
        <taxon>rosids</taxon>
        <taxon>fabids</taxon>
        <taxon>Fabales</taxon>
        <taxon>Fabaceae</taxon>
        <taxon>Cercidoideae</taxon>
        <taxon>Cercideae</taxon>
        <taxon>Bauhiniinae</taxon>
        <taxon>Bauhinia</taxon>
    </lineage>
</organism>
<proteinExistence type="predicted"/>
<reference evidence="1 2" key="1">
    <citation type="journal article" date="2022" name="DNA Res.">
        <title>Chromosomal-level genome assembly of the orchid tree Bauhinia variegata (Leguminosae; Cercidoideae) supports the allotetraploid origin hypothesis of Bauhinia.</title>
        <authorList>
            <person name="Zhong Y."/>
            <person name="Chen Y."/>
            <person name="Zheng D."/>
            <person name="Pang J."/>
            <person name="Liu Y."/>
            <person name="Luo S."/>
            <person name="Meng S."/>
            <person name="Qian L."/>
            <person name="Wei D."/>
            <person name="Dai S."/>
            <person name="Zhou R."/>
        </authorList>
    </citation>
    <scope>NUCLEOTIDE SEQUENCE [LARGE SCALE GENOMIC DNA]</scope>
    <source>
        <strain evidence="1">BV-YZ2020</strain>
    </source>
</reference>
<name>A0ACB9KLZ7_BAUVA</name>
<comment type="caution">
    <text evidence="1">The sequence shown here is derived from an EMBL/GenBank/DDBJ whole genome shotgun (WGS) entry which is preliminary data.</text>
</comment>
<accession>A0ACB9KLZ7</accession>